<evidence type="ECO:0000313" key="2">
    <source>
        <dbReference type="EMBL" id="GAA1936304.1"/>
    </source>
</evidence>
<organism evidence="2 3">
    <name type="scientific">Microbacterium aoyamense</name>
    <dbReference type="NCBI Taxonomy" id="344166"/>
    <lineage>
        <taxon>Bacteria</taxon>
        <taxon>Bacillati</taxon>
        <taxon>Actinomycetota</taxon>
        <taxon>Actinomycetes</taxon>
        <taxon>Micrococcales</taxon>
        <taxon>Microbacteriaceae</taxon>
        <taxon>Microbacterium</taxon>
    </lineage>
</organism>
<dbReference type="Gene3D" id="3.10.180.10">
    <property type="entry name" value="2,3-Dihydroxybiphenyl 1,2-Dioxygenase, domain 1"/>
    <property type="match status" value="2"/>
</dbReference>
<gene>
    <name evidence="2" type="ORF">GCM10009775_30260</name>
</gene>
<name>A0ABP5B876_9MICO</name>
<sequence length="366" mass="40242">MIANPLFADELRHCSLEAANAGDSKGSKMIKLLSHLSYVSITTPEVEASVKFYEEQVGLTVVDRVDGSVYLRCWGDYYAYSVVVVPGDEPGLATMAWRSTSAEALDEAARRVEAAGIVGEWIDDVPQIGRAFRFIGPWGHSMTIHWGVTHHKDVEGDAASIYPDRPSRRSKVAGAPRQLDHVTVAASDVDAFAQWYEEVLGFRIMARTVLDEAPISVFSVVTTNEKSHDLGIVLDGSSRAGRINHYAFWVDTREELLVAADVLGENGTPIEYGPSIHGIGEQSFLYYREPSSLRIELNTGGYRNYVPDWEPNTWKPSLGSSNMYRNGAMPMSMTESFPPADGPSATEEGVPEEIRAALLNPYTVHG</sequence>
<proteinExistence type="predicted"/>
<protein>
    <recommendedName>
        <fullName evidence="1">VOC domain-containing protein</fullName>
    </recommendedName>
</protein>
<dbReference type="PROSITE" id="PS51819">
    <property type="entry name" value="VOC"/>
    <property type="match status" value="2"/>
</dbReference>
<accession>A0ABP5B876</accession>
<feature type="domain" description="VOC" evidence="1">
    <location>
        <begin position="35"/>
        <end position="147"/>
    </location>
</feature>
<dbReference type="Proteomes" id="UP001501343">
    <property type="component" value="Unassembled WGS sequence"/>
</dbReference>
<reference evidence="3" key="1">
    <citation type="journal article" date="2019" name="Int. J. Syst. Evol. Microbiol.">
        <title>The Global Catalogue of Microorganisms (GCM) 10K type strain sequencing project: providing services to taxonomists for standard genome sequencing and annotation.</title>
        <authorList>
            <consortium name="The Broad Institute Genomics Platform"/>
            <consortium name="The Broad Institute Genome Sequencing Center for Infectious Disease"/>
            <person name="Wu L."/>
            <person name="Ma J."/>
        </authorList>
    </citation>
    <scope>NUCLEOTIDE SEQUENCE [LARGE SCALE GENOMIC DNA]</scope>
    <source>
        <strain evidence="3">JCM 14900</strain>
    </source>
</reference>
<dbReference type="InterPro" id="IPR029068">
    <property type="entry name" value="Glyas_Bleomycin-R_OHBP_Dase"/>
</dbReference>
<comment type="caution">
    <text evidence="2">The sequence shown here is derived from an EMBL/GenBank/DDBJ whole genome shotgun (WGS) entry which is preliminary data.</text>
</comment>
<dbReference type="InterPro" id="IPR037523">
    <property type="entry name" value="VOC_core"/>
</dbReference>
<dbReference type="InterPro" id="IPR050383">
    <property type="entry name" value="GlyoxalaseI/FosfomycinResist"/>
</dbReference>
<feature type="domain" description="VOC" evidence="1">
    <location>
        <begin position="178"/>
        <end position="300"/>
    </location>
</feature>
<evidence type="ECO:0000313" key="3">
    <source>
        <dbReference type="Proteomes" id="UP001501343"/>
    </source>
</evidence>
<keyword evidence="3" id="KW-1185">Reference proteome</keyword>
<dbReference type="SUPFAM" id="SSF54593">
    <property type="entry name" value="Glyoxalase/Bleomycin resistance protein/Dihydroxybiphenyl dioxygenase"/>
    <property type="match status" value="1"/>
</dbReference>
<dbReference type="Pfam" id="PF00903">
    <property type="entry name" value="Glyoxalase"/>
    <property type="match status" value="2"/>
</dbReference>
<dbReference type="EMBL" id="BAAAOF010000006">
    <property type="protein sequence ID" value="GAA1936304.1"/>
    <property type="molecule type" value="Genomic_DNA"/>
</dbReference>
<evidence type="ECO:0000259" key="1">
    <source>
        <dbReference type="PROSITE" id="PS51819"/>
    </source>
</evidence>
<dbReference type="PANTHER" id="PTHR21366">
    <property type="entry name" value="GLYOXALASE FAMILY PROTEIN"/>
    <property type="match status" value="1"/>
</dbReference>
<dbReference type="InterPro" id="IPR004360">
    <property type="entry name" value="Glyas_Fos-R_dOase_dom"/>
</dbReference>